<dbReference type="STRING" id="1206085.SAMN05443575_4249"/>
<name>A0A1M5UMY7_9ACTN</name>
<dbReference type="PANTHER" id="PTHR46825:SF7">
    <property type="entry name" value="D-ALANYL-D-ALANINE CARBOXYPEPTIDASE"/>
    <property type="match status" value="1"/>
</dbReference>
<dbReference type="AlphaFoldDB" id="A0A1M5UMY7"/>
<proteinExistence type="predicted"/>
<reference evidence="5" key="1">
    <citation type="submission" date="2016-11" db="EMBL/GenBank/DDBJ databases">
        <authorList>
            <person name="Varghese N."/>
            <person name="Submissions S."/>
        </authorList>
    </citation>
    <scope>NUCLEOTIDE SEQUENCE [LARGE SCALE GENOMIC DNA]</scope>
    <source>
        <strain evidence="5">DSM 45627</strain>
    </source>
</reference>
<keyword evidence="2" id="KW-0732">Signal</keyword>
<dbReference type="Proteomes" id="UP000186132">
    <property type="component" value="Unassembled WGS sequence"/>
</dbReference>
<evidence type="ECO:0000256" key="2">
    <source>
        <dbReference type="SAM" id="SignalP"/>
    </source>
</evidence>
<dbReference type="InterPro" id="IPR012338">
    <property type="entry name" value="Beta-lactam/transpept-like"/>
</dbReference>
<feature type="signal peptide" evidence="2">
    <location>
        <begin position="1"/>
        <end position="34"/>
    </location>
</feature>
<dbReference type="InterPro" id="IPR001466">
    <property type="entry name" value="Beta-lactam-related"/>
</dbReference>
<dbReference type="EMBL" id="FQVU01000009">
    <property type="protein sequence ID" value="SHH64280.1"/>
    <property type="molecule type" value="Genomic_DNA"/>
</dbReference>
<dbReference type="OrthoDB" id="3499702at2"/>
<sequence length="401" mass="42348">MTSHTGTPTATAAPWRRRAVALAAAVIAAGSVGAATVQPAAARPADRGTPTSGTTRGGVVQDGLDRLVTKDGFPGALASVSGVGHGERDYTAGVGDARTKAPVPRDGQVRIGSNTKMFTAVVILQLVGSGQIRLDASVDTYLPGLLRGNGIDGRHITVRQLLQHTSGLPNYTNEIGTHFLPHQHEYLEPRQLIDIALTQKAQFAPGTSWAYSNTNYVTLGLIAQRVTGRPLGELITDRVIDRIGLRHTYFPNTGDERIHGRHPHGYYRETPTTPLTDVTVQDTGWAWAAGAIVATPSDVNRFMTALLGGRLLPAAQLREMQQTVPATDLGKDARYGLGLISVSLPCGGLAWGHGGDVPGYATSNYATTGGRAVTVAVTRLQETQAEVDDTEGLVKTALCAK</sequence>
<gene>
    <name evidence="4" type="ORF">SAMN05443575_4249</name>
</gene>
<dbReference type="PROSITE" id="PS51318">
    <property type="entry name" value="TAT"/>
    <property type="match status" value="1"/>
</dbReference>
<evidence type="ECO:0000313" key="5">
    <source>
        <dbReference type="Proteomes" id="UP000186132"/>
    </source>
</evidence>
<keyword evidence="4" id="KW-0121">Carboxypeptidase</keyword>
<dbReference type="SUPFAM" id="SSF56601">
    <property type="entry name" value="beta-lactamase/transpeptidase-like"/>
    <property type="match status" value="1"/>
</dbReference>
<feature type="chain" id="PRO_5013177951" evidence="2">
    <location>
        <begin position="35"/>
        <end position="401"/>
    </location>
</feature>
<dbReference type="InterPro" id="IPR050491">
    <property type="entry name" value="AmpC-like"/>
</dbReference>
<dbReference type="PANTHER" id="PTHR46825">
    <property type="entry name" value="D-ALANYL-D-ALANINE-CARBOXYPEPTIDASE/ENDOPEPTIDASE AMPH"/>
    <property type="match status" value="1"/>
</dbReference>
<evidence type="ECO:0000259" key="3">
    <source>
        <dbReference type="Pfam" id="PF00144"/>
    </source>
</evidence>
<keyword evidence="4" id="KW-0378">Hydrolase</keyword>
<feature type="compositionally biased region" description="Low complexity" evidence="1">
    <location>
        <begin position="37"/>
        <end position="58"/>
    </location>
</feature>
<keyword evidence="5" id="KW-1185">Reference proteome</keyword>
<evidence type="ECO:0000313" key="4">
    <source>
        <dbReference type="EMBL" id="SHH64280.1"/>
    </source>
</evidence>
<accession>A0A1M5UMY7</accession>
<dbReference type="RefSeq" id="WP_084181616.1">
    <property type="nucleotide sequence ID" value="NZ_FQVU01000009.1"/>
</dbReference>
<protein>
    <submittedName>
        <fullName evidence="4">D-alanyl-D-alanine carboxypeptidase</fullName>
    </submittedName>
</protein>
<dbReference type="Gene3D" id="3.40.710.10">
    <property type="entry name" value="DD-peptidase/beta-lactamase superfamily"/>
    <property type="match status" value="1"/>
</dbReference>
<dbReference type="Pfam" id="PF00144">
    <property type="entry name" value="Beta-lactamase"/>
    <property type="match status" value="1"/>
</dbReference>
<feature type="region of interest" description="Disordered" evidence="1">
    <location>
        <begin position="37"/>
        <end position="59"/>
    </location>
</feature>
<dbReference type="InterPro" id="IPR006311">
    <property type="entry name" value="TAT_signal"/>
</dbReference>
<evidence type="ECO:0000256" key="1">
    <source>
        <dbReference type="SAM" id="MobiDB-lite"/>
    </source>
</evidence>
<organism evidence="4 5">
    <name type="scientific">Jatrophihabitans endophyticus</name>
    <dbReference type="NCBI Taxonomy" id="1206085"/>
    <lineage>
        <taxon>Bacteria</taxon>
        <taxon>Bacillati</taxon>
        <taxon>Actinomycetota</taxon>
        <taxon>Actinomycetes</taxon>
        <taxon>Jatrophihabitantales</taxon>
        <taxon>Jatrophihabitantaceae</taxon>
        <taxon>Jatrophihabitans</taxon>
    </lineage>
</organism>
<dbReference type="GO" id="GO:0004180">
    <property type="term" value="F:carboxypeptidase activity"/>
    <property type="evidence" value="ECO:0007669"/>
    <property type="project" value="UniProtKB-KW"/>
</dbReference>
<feature type="domain" description="Beta-lactamase-related" evidence="3">
    <location>
        <begin position="65"/>
        <end position="389"/>
    </location>
</feature>
<keyword evidence="4" id="KW-0645">Protease</keyword>